<proteinExistence type="predicted"/>
<evidence type="ECO:0000313" key="2">
    <source>
        <dbReference type="EMBL" id="OMO62964.1"/>
    </source>
</evidence>
<evidence type="ECO:0000313" key="3">
    <source>
        <dbReference type="Proteomes" id="UP000187203"/>
    </source>
</evidence>
<keyword evidence="3" id="KW-1185">Reference proteome</keyword>
<dbReference type="GO" id="GO:0032259">
    <property type="term" value="P:methylation"/>
    <property type="evidence" value="ECO:0007669"/>
    <property type="project" value="UniProtKB-KW"/>
</dbReference>
<organism evidence="2 3">
    <name type="scientific">Corchorus olitorius</name>
    <dbReference type="NCBI Taxonomy" id="93759"/>
    <lineage>
        <taxon>Eukaryota</taxon>
        <taxon>Viridiplantae</taxon>
        <taxon>Streptophyta</taxon>
        <taxon>Embryophyta</taxon>
        <taxon>Tracheophyta</taxon>
        <taxon>Spermatophyta</taxon>
        <taxon>Magnoliopsida</taxon>
        <taxon>eudicotyledons</taxon>
        <taxon>Gunneridae</taxon>
        <taxon>Pentapetalae</taxon>
        <taxon>rosids</taxon>
        <taxon>malvids</taxon>
        <taxon>Malvales</taxon>
        <taxon>Malvaceae</taxon>
        <taxon>Grewioideae</taxon>
        <taxon>Apeibeae</taxon>
        <taxon>Corchorus</taxon>
    </lineage>
</organism>
<reference evidence="3" key="1">
    <citation type="submission" date="2013-09" db="EMBL/GenBank/DDBJ databases">
        <title>Corchorus olitorius genome sequencing.</title>
        <authorList>
            <person name="Alam M."/>
            <person name="Haque M.S."/>
            <person name="Islam M.S."/>
            <person name="Emdad E.M."/>
            <person name="Islam M.M."/>
            <person name="Ahmed B."/>
            <person name="Halim A."/>
            <person name="Hossen Q.M.M."/>
            <person name="Hossain M.Z."/>
            <person name="Ahmed R."/>
            <person name="Khan M.M."/>
            <person name="Islam R."/>
            <person name="Rashid M.M."/>
            <person name="Khan S.A."/>
            <person name="Rahman M.S."/>
            <person name="Alam M."/>
            <person name="Yahiya A.S."/>
            <person name="Khan M.S."/>
            <person name="Azam M.S."/>
            <person name="Haque T."/>
            <person name="Lashkar M.Z.H."/>
            <person name="Akhand A.I."/>
            <person name="Morshed G."/>
            <person name="Roy S."/>
            <person name="Uddin K.S."/>
            <person name="Rabeya T."/>
            <person name="Hossain A.S."/>
            <person name="Chowdhury A."/>
            <person name="Snigdha A.R."/>
            <person name="Mortoza M.S."/>
            <person name="Matin S.A."/>
            <person name="Hoque S.M.E."/>
            <person name="Islam M.K."/>
            <person name="Roy D.K."/>
            <person name="Haider R."/>
            <person name="Moosa M.M."/>
            <person name="Elias S.M."/>
            <person name="Hasan A.M."/>
            <person name="Jahan S."/>
            <person name="Shafiuddin M."/>
            <person name="Mahmood N."/>
            <person name="Shommy N.S."/>
        </authorList>
    </citation>
    <scope>NUCLEOTIDE SEQUENCE [LARGE SCALE GENOMIC DNA]</scope>
    <source>
        <strain evidence="3">cv. O-4</strain>
    </source>
</reference>
<gene>
    <name evidence="2" type="ORF">COLO4_32791</name>
</gene>
<keyword evidence="2" id="KW-0808">Transferase</keyword>
<dbReference type="Proteomes" id="UP000187203">
    <property type="component" value="Unassembled WGS sequence"/>
</dbReference>
<dbReference type="EMBL" id="AWUE01021227">
    <property type="protein sequence ID" value="OMO62964.1"/>
    <property type="molecule type" value="Genomic_DNA"/>
</dbReference>
<dbReference type="GO" id="GO:0008168">
    <property type="term" value="F:methyltransferase activity"/>
    <property type="evidence" value="ECO:0007669"/>
    <property type="project" value="UniProtKB-KW"/>
</dbReference>
<accession>A0A1R3GXW0</accession>
<sequence>MEIGESKFNGSSGSSSLTRTGGQAANIDEVERLNKLASFQKKALAQALSC</sequence>
<dbReference type="AlphaFoldDB" id="A0A1R3GXW0"/>
<comment type="caution">
    <text evidence="2">The sequence shown here is derived from an EMBL/GenBank/DDBJ whole genome shotgun (WGS) entry which is preliminary data.</text>
</comment>
<protein>
    <submittedName>
        <fullName evidence="2">Methyltransferase NSUN5-like protein</fullName>
    </submittedName>
</protein>
<feature type="region of interest" description="Disordered" evidence="1">
    <location>
        <begin position="1"/>
        <end position="24"/>
    </location>
</feature>
<keyword evidence="2" id="KW-0489">Methyltransferase</keyword>
<name>A0A1R3GXW0_9ROSI</name>
<evidence type="ECO:0000256" key="1">
    <source>
        <dbReference type="SAM" id="MobiDB-lite"/>
    </source>
</evidence>